<feature type="region of interest" description="Disordered" evidence="1">
    <location>
        <begin position="1"/>
        <end position="47"/>
    </location>
</feature>
<feature type="compositionally biased region" description="Basic and acidic residues" evidence="1">
    <location>
        <begin position="95"/>
        <end position="115"/>
    </location>
</feature>
<evidence type="ECO:0000259" key="2">
    <source>
        <dbReference type="Pfam" id="PF04569"/>
    </source>
</evidence>
<name>Q7XSU4_ORYSJ</name>
<protein>
    <submittedName>
        <fullName evidence="3">OSJNBa0039K24.12 protein</fullName>
    </submittedName>
</protein>
<reference evidence="4" key="2">
    <citation type="journal article" date="2008" name="Nucleic Acids Res.">
        <title>The rice annotation project database (RAP-DB): 2008 update.</title>
        <authorList>
            <consortium name="The rice annotation project (RAP)"/>
        </authorList>
    </citation>
    <scope>GENOME REANNOTATION</scope>
    <source>
        <strain evidence="4">cv. Nipponbare</strain>
    </source>
</reference>
<gene>
    <name evidence="3" type="primary">OSJNBa0039K24.12</name>
</gene>
<reference evidence="4" key="1">
    <citation type="journal article" date="2005" name="Nature">
        <title>The map-based sequence of the rice genome.</title>
        <authorList>
            <consortium name="International rice genome sequencing project (IRGSP)"/>
            <person name="Matsumoto T."/>
            <person name="Wu J."/>
            <person name="Kanamori H."/>
            <person name="Katayose Y."/>
            <person name="Fujisawa M."/>
            <person name="Namiki N."/>
            <person name="Mizuno H."/>
            <person name="Yamamoto K."/>
            <person name="Antonio B.A."/>
            <person name="Baba T."/>
            <person name="Sakata K."/>
            <person name="Nagamura Y."/>
            <person name="Aoki H."/>
            <person name="Arikawa K."/>
            <person name="Arita K."/>
            <person name="Bito T."/>
            <person name="Chiden Y."/>
            <person name="Fujitsuka N."/>
            <person name="Fukunaka R."/>
            <person name="Hamada M."/>
            <person name="Harada C."/>
            <person name="Hayashi A."/>
            <person name="Hijishita S."/>
            <person name="Honda M."/>
            <person name="Hosokawa S."/>
            <person name="Ichikawa Y."/>
            <person name="Idonuma A."/>
            <person name="Iijima M."/>
            <person name="Ikeda M."/>
            <person name="Ikeno M."/>
            <person name="Ito K."/>
            <person name="Ito S."/>
            <person name="Ito T."/>
            <person name="Ito Y."/>
            <person name="Ito Y."/>
            <person name="Iwabuchi A."/>
            <person name="Kamiya K."/>
            <person name="Karasawa W."/>
            <person name="Kurita K."/>
            <person name="Katagiri S."/>
            <person name="Kikuta A."/>
            <person name="Kobayashi H."/>
            <person name="Kobayashi N."/>
            <person name="Machita K."/>
            <person name="Maehara T."/>
            <person name="Masukawa M."/>
            <person name="Mizubayashi T."/>
            <person name="Mukai Y."/>
            <person name="Nagasaki H."/>
            <person name="Nagata Y."/>
            <person name="Naito S."/>
            <person name="Nakashima M."/>
            <person name="Nakama Y."/>
            <person name="Nakamichi Y."/>
            <person name="Nakamura M."/>
            <person name="Meguro A."/>
            <person name="Negishi M."/>
            <person name="Ohta I."/>
            <person name="Ohta T."/>
            <person name="Okamoto M."/>
            <person name="Ono N."/>
            <person name="Saji S."/>
            <person name="Sakaguchi M."/>
            <person name="Sakai K."/>
            <person name="Shibata M."/>
            <person name="Shimokawa T."/>
            <person name="Song J."/>
            <person name="Takazaki Y."/>
            <person name="Terasawa K."/>
            <person name="Tsugane M."/>
            <person name="Tsuji K."/>
            <person name="Ueda S."/>
            <person name="Waki K."/>
            <person name="Yamagata H."/>
            <person name="Yamamoto M."/>
            <person name="Yamamoto S."/>
            <person name="Yamane H."/>
            <person name="Yoshiki S."/>
            <person name="Yoshihara R."/>
            <person name="Yukawa K."/>
            <person name="Zhong H."/>
            <person name="Yano M."/>
            <person name="Yuan Q."/>
            <person name="Ouyang S."/>
            <person name="Liu J."/>
            <person name="Jones K.M."/>
            <person name="Gansberger K."/>
            <person name="Moffat K."/>
            <person name="Hill J."/>
            <person name="Bera J."/>
            <person name="Fadrosh D."/>
            <person name="Jin S."/>
            <person name="Johri S."/>
            <person name="Kim M."/>
            <person name="Overton L."/>
            <person name="Reardon M."/>
            <person name="Tsitrin T."/>
            <person name="Vuong H."/>
            <person name="Weaver B."/>
            <person name="Ciecko A."/>
            <person name="Tallon L."/>
            <person name="Jackson J."/>
            <person name="Pai G."/>
            <person name="Aken S.V."/>
            <person name="Utterback T."/>
            <person name="Reidmuller S."/>
            <person name="Feldblyum T."/>
            <person name="Hsiao J."/>
            <person name="Zismann V."/>
            <person name="Iobst S."/>
            <person name="de Vazeille A.R."/>
            <person name="Buell C.R."/>
            <person name="Ying K."/>
            <person name="Li Y."/>
            <person name="Lu T."/>
            <person name="Huang Y."/>
            <person name="Zhao Q."/>
            <person name="Feng Q."/>
            <person name="Zhang L."/>
            <person name="Zhu J."/>
            <person name="Weng Q."/>
            <person name="Mu J."/>
            <person name="Lu Y."/>
            <person name="Fan D."/>
            <person name="Liu Y."/>
            <person name="Guan J."/>
            <person name="Zhang Y."/>
            <person name="Yu S."/>
            <person name="Liu X."/>
            <person name="Zhang Y."/>
            <person name="Hong G."/>
            <person name="Han B."/>
            <person name="Choisne N."/>
            <person name="Demange N."/>
            <person name="Orjeda G."/>
            <person name="Samain S."/>
            <person name="Cattolico L."/>
            <person name="Pelletier E."/>
            <person name="Couloux A."/>
            <person name="Segurens B."/>
            <person name="Wincker P."/>
            <person name="D'Hont A."/>
            <person name="Scarpelli C."/>
            <person name="Weissenbach J."/>
            <person name="Salanoubat M."/>
            <person name="Quetier F."/>
            <person name="Yu Y."/>
            <person name="Kim H.R."/>
            <person name="Rambo T."/>
            <person name="Currie J."/>
            <person name="Collura K."/>
            <person name="Luo M."/>
            <person name="Yang T."/>
            <person name="Ammiraju J.S.S."/>
            <person name="Engler F."/>
            <person name="Soderlund C."/>
            <person name="Wing R.A."/>
            <person name="Palmer L.E."/>
            <person name="de la Bastide M."/>
            <person name="Spiegel L."/>
            <person name="Nascimento L."/>
            <person name="Zutavern T."/>
            <person name="O'Shaughnessy A."/>
            <person name="Dike S."/>
            <person name="Dedhia N."/>
            <person name="Preston R."/>
            <person name="Balija V."/>
            <person name="McCombie W.R."/>
            <person name="Chow T."/>
            <person name="Chen H."/>
            <person name="Chung M."/>
            <person name="Chen C."/>
            <person name="Shaw J."/>
            <person name="Wu H."/>
            <person name="Hsiao K."/>
            <person name="Chao Y."/>
            <person name="Chu M."/>
            <person name="Cheng C."/>
            <person name="Hour A."/>
            <person name="Lee P."/>
            <person name="Lin S."/>
            <person name="Lin Y."/>
            <person name="Liou J."/>
            <person name="Liu S."/>
            <person name="Hsing Y."/>
            <person name="Raghuvanshi S."/>
            <person name="Mohanty A."/>
            <person name="Bharti A.K."/>
            <person name="Gaur A."/>
            <person name="Gupta V."/>
            <person name="Kumar D."/>
            <person name="Ravi V."/>
            <person name="Vij S."/>
            <person name="Kapur A."/>
            <person name="Khurana P."/>
            <person name="Khurana P."/>
            <person name="Khurana J.P."/>
            <person name="Tyagi A.K."/>
            <person name="Gaikwad K."/>
            <person name="Singh A."/>
            <person name="Dalal V."/>
            <person name="Srivastava S."/>
            <person name="Dixit A."/>
            <person name="Pal A.K."/>
            <person name="Ghazi I.A."/>
            <person name="Yadav M."/>
            <person name="Pandit A."/>
            <person name="Bhargava A."/>
            <person name="Sureshbabu K."/>
            <person name="Batra K."/>
            <person name="Sharma T.R."/>
            <person name="Mohapatra T."/>
            <person name="Singh N.K."/>
            <person name="Messing J."/>
            <person name="Nelson A.B."/>
            <person name="Fuks G."/>
            <person name="Kavchok S."/>
            <person name="Keizer G."/>
            <person name="Linton E."/>
            <person name="Llaca V."/>
            <person name="Song R."/>
            <person name="Tanyolac B."/>
            <person name="Young S."/>
            <person name="Ho-Il K."/>
            <person name="Hahn J.H."/>
            <person name="Sangsakoo G."/>
            <person name="Vanavichit A."/>
            <person name="de Mattos Luiz.A.T."/>
            <person name="Zimmer P.D."/>
            <person name="Malone G."/>
            <person name="Dellagostin O."/>
            <person name="de Oliveira A.C."/>
            <person name="Bevan M."/>
            <person name="Bancroft I."/>
            <person name="Minx P."/>
            <person name="Cordum H."/>
            <person name="Wilson R."/>
            <person name="Cheng Z."/>
            <person name="Jin W."/>
            <person name="Jiang J."/>
            <person name="Leong S.A."/>
            <person name="Iwama H."/>
            <person name="Gojobori T."/>
            <person name="Itoh T."/>
            <person name="Niimura Y."/>
            <person name="Fujii Y."/>
            <person name="Habara T."/>
            <person name="Sakai H."/>
            <person name="Sato Y."/>
            <person name="Wilson G."/>
            <person name="Kumar K."/>
            <person name="McCouch S."/>
            <person name="Juretic N."/>
            <person name="Hoen D."/>
            <person name="Wright S."/>
            <person name="Bruskiewich R."/>
            <person name="Bureau T."/>
            <person name="Miyao A."/>
            <person name="Hirochika H."/>
            <person name="Nishikawa T."/>
            <person name="Kadowaki K."/>
            <person name="Sugiura M."/>
            <person name="Burr B."/>
            <person name="Sasaki T."/>
        </authorList>
    </citation>
    <scope>NUCLEOTIDE SEQUENCE [LARGE SCALE GENOMIC DNA]</scope>
    <source>
        <strain evidence="4">cv. Nipponbare</strain>
    </source>
</reference>
<sequence>MRRTRAGGAGTRCTRAVRGGTDAAGPRAASRLTADHTHGEKRRERLAGSAYPVAAEVAPTWCLRGSHAGRREVDDDPAANGWRATAASGGASHGDTGESEHTGWLHRTRGDEPTARIRRRLLDGGGLRRRQPEAGDEGNGDEATRGRFPAVRASTRLRELDASVGLGGTTPSEAGDERVLRSSGGDGGEHTASDGNEEEEGAAEVLFRVLARAGSSDTRNDDRRRRNRGRQWRGGENERVGPVTTGAVELHHPEGGVRQLRWARAGLGGGDELGSWGPLHHKVGEGLAPDRVAWFKAQIEFREFDCPFHHPSSTLSVIQDLAEGIRRNHHDPMRLEIMAQLPRSYQDSVKHLLGLKVSGLSVPEGLANEVDGPLHLSAGPIFFVRGHISRALSIREATRGALGFCADDLGECGDDGADDSDGEAGYPGASE</sequence>
<evidence type="ECO:0000256" key="1">
    <source>
        <dbReference type="SAM" id="MobiDB-lite"/>
    </source>
</evidence>
<feature type="compositionally biased region" description="Low complexity" evidence="1">
    <location>
        <begin position="11"/>
        <end position="21"/>
    </location>
</feature>
<organism evidence="3 4">
    <name type="scientific">Oryza sativa subsp. japonica</name>
    <name type="common">Rice</name>
    <dbReference type="NCBI Taxonomy" id="39947"/>
    <lineage>
        <taxon>Eukaryota</taxon>
        <taxon>Viridiplantae</taxon>
        <taxon>Streptophyta</taxon>
        <taxon>Embryophyta</taxon>
        <taxon>Tracheophyta</taxon>
        <taxon>Spermatophyta</taxon>
        <taxon>Magnoliopsida</taxon>
        <taxon>Liliopsida</taxon>
        <taxon>Poales</taxon>
        <taxon>Poaceae</taxon>
        <taxon>BOP clade</taxon>
        <taxon>Oryzoideae</taxon>
        <taxon>Oryzeae</taxon>
        <taxon>Oryzinae</taxon>
        <taxon>Oryza</taxon>
        <taxon>Oryza sativa</taxon>
    </lineage>
</organism>
<evidence type="ECO:0000313" key="4">
    <source>
        <dbReference type="Proteomes" id="UP000000763"/>
    </source>
</evidence>
<accession>Q7XSU4</accession>
<dbReference type="EMBL" id="AL606637">
    <property type="protein sequence ID" value="CAE01793.2"/>
    <property type="molecule type" value="Genomic_DNA"/>
</dbReference>
<dbReference type="Proteomes" id="UP000000763">
    <property type="component" value="Chromosome 4"/>
</dbReference>
<feature type="region of interest" description="Disordered" evidence="1">
    <location>
        <begin position="70"/>
        <end position="246"/>
    </location>
</feature>
<dbReference type="Pfam" id="PF04569">
    <property type="entry name" value="DUF591"/>
    <property type="match status" value="1"/>
</dbReference>
<proteinExistence type="predicted"/>
<evidence type="ECO:0000313" key="3">
    <source>
        <dbReference type="EMBL" id="CAE01793.2"/>
    </source>
</evidence>
<dbReference type="InterPro" id="IPR007649">
    <property type="entry name" value="DUF591"/>
</dbReference>
<dbReference type="AlphaFoldDB" id="Q7XSU4"/>
<feature type="domain" description="DUF591" evidence="2">
    <location>
        <begin position="107"/>
        <end position="154"/>
    </location>
</feature>
<feature type="compositionally biased region" description="Basic and acidic residues" evidence="1">
    <location>
        <begin position="33"/>
        <end position="46"/>
    </location>
</feature>